<dbReference type="AlphaFoldDB" id="A0A369B3J5"/>
<gene>
    <name evidence="2" type="ORF">DFR58_1157</name>
</gene>
<evidence type="ECO:0000313" key="2">
    <source>
        <dbReference type="EMBL" id="RCX14284.1"/>
    </source>
</evidence>
<keyword evidence="3" id="KW-1185">Reference proteome</keyword>
<feature type="transmembrane region" description="Helical" evidence="1">
    <location>
        <begin position="6"/>
        <end position="34"/>
    </location>
</feature>
<keyword evidence="1" id="KW-1133">Transmembrane helix</keyword>
<protein>
    <submittedName>
        <fullName evidence="2">Uncharacterized protein</fullName>
    </submittedName>
</protein>
<dbReference type="RefSeq" id="WP_114298312.1">
    <property type="nucleotide sequence ID" value="NZ_QPJT01000015.1"/>
</dbReference>
<feature type="transmembrane region" description="Helical" evidence="1">
    <location>
        <begin position="46"/>
        <end position="65"/>
    </location>
</feature>
<keyword evidence="1" id="KW-0472">Membrane</keyword>
<organism evidence="2 3">
    <name type="scientific">Anaerobacterium chartisolvens</name>
    <dbReference type="NCBI Taxonomy" id="1297424"/>
    <lineage>
        <taxon>Bacteria</taxon>
        <taxon>Bacillati</taxon>
        <taxon>Bacillota</taxon>
        <taxon>Clostridia</taxon>
        <taxon>Eubacteriales</taxon>
        <taxon>Oscillospiraceae</taxon>
        <taxon>Anaerobacterium</taxon>
    </lineage>
</organism>
<sequence>MIDSGILYSIAAGCWAVALLIAVLLVLLISKIAGGKKRFKAKGIKGIIVFLIATAVAGYCAYYIYHLPDTLYYYGTPWAMVEEIGPSGFMEAVMALSVLIGAAYIYAMVKFYFVKISGGTYKER</sequence>
<keyword evidence="1" id="KW-0812">Transmembrane</keyword>
<evidence type="ECO:0000256" key="1">
    <source>
        <dbReference type="SAM" id="Phobius"/>
    </source>
</evidence>
<feature type="transmembrane region" description="Helical" evidence="1">
    <location>
        <begin position="92"/>
        <end position="114"/>
    </location>
</feature>
<name>A0A369B3J5_9FIRM</name>
<dbReference type="Proteomes" id="UP000253034">
    <property type="component" value="Unassembled WGS sequence"/>
</dbReference>
<accession>A0A369B3J5</accession>
<dbReference type="EMBL" id="QPJT01000015">
    <property type="protein sequence ID" value="RCX14284.1"/>
    <property type="molecule type" value="Genomic_DNA"/>
</dbReference>
<proteinExistence type="predicted"/>
<evidence type="ECO:0000313" key="3">
    <source>
        <dbReference type="Proteomes" id="UP000253034"/>
    </source>
</evidence>
<reference evidence="2 3" key="1">
    <citation type="submission" date="2018-07" db="EMBL/GenBank/DDBJ databases">
        <title>Genomic Encyclopedia of Type Strains, Phase IV (KMG-IV): sequencing the most valuable type-strain genomes for metagenomic binning, comparative biology and taxonomic classification.</title>
        <authorList>
            <person name="Goeker M."/>
        </authorList>
    </citation>
    <scope>NUCLEOTIDE SEQUENCE [LARGE SCALE GENOMIC DNA]</scope>
    <source>
        <strain evidence="2 3">DSM 27016</strain>
    </source>
</reference>
<comment type="caution">
    <text evidence="2">The sequence shown here is derived from an EMBL/GenBank/DDBJ whole genome shotgun (WGS) entry which is preliminary data.</text>
</comment>